<accession>A0A0A1UNR0</accession>
<dbReference type="InterPro" id="IPR013783">
    <property type="entry name" value="Ig-like_fold"/>
</dbReference>
<feature type="compositionally biased region" description="Polar residues" evidence="1">
    <location>
        <begin position="1296"/>
        <end position="1311"/>
    </location>
</feature>
<protein>
    <submittedName>
        <fullName evidence="3">IPT/TIG domain protein</fullName>
    </submittedName>
</protein>
<name>A0A0A1UNR0_9HYPO</name>
<evidence type="ECO:0000313" key="4">
    <source>
        <dbReference type="Proteomes" id="UP000030151"/>
    </source>
</evidence>
<dbReference type="Pfam" id="PF01833">
    <property type="entry name" value="TIG"/>
    <property type="match status" value="1"/>
</dbReference>
<feature type="region of interest" description="Disordered" evidence="1">
    <location>
        <begin position="1242"/>
        <end position="1261"/>
    </location>
</feature>
<dbReference type="Proteomes" id="UP000030151">
    <property type="component" value="Unassembled WGS sequence"/>
</dbReference>
<sequence length="1380" mass="149369">MLGDLSSEMNLFRRGGVRYSCGALLCLYGGGLDDSTRDSAAITASTLQDQFWRKGRFGTERSVSWAKAMDRDCLLTGSAGDLGIEPPPQGRFEFFTNSKFAWLWPSSTGLDPNPLVTMSSLVQITSVNPRIGWPGTIVTITGSNFSSHLDGNTVDVGSVRAVVLKASATKLQVVVGDNAVPGPVVVKRGTAVATFASPFKIAAYLNITNTSNVGPPLTFHGPSRGTPRPGVVNQPVFVVFCHGKGDAPRRSDAISSDMMSELANVNRYWSEVAYAAQRSLNPSGPQGTTWDFVQGPWVELPKATNEYIYQEADIALGIVNLIKKTRRWSVISGSRAVCVHAGGGLTVTDLSSPPAPTATLAANWVGYQVVVGENVAFVAAGADGLISVDISGPLLAELDRVDGIREVISCDLNSNVLIAGCLDENAVMLDISDARSMSVVSNLLATYKPSNPFIKVVGNLLFTASGPDVVLFDLESQDGPSKVSEINADAIVTGIDVVDNTVQLVGTKVVAACGPQGILTVDVADLRNPPDWCARPRHLGVAITSLHRCLVLPRDALGRLEVSGWLLSARPFLTRRVLGAIDNLASSPGLGQEPDYTHLKSQLDVAFDRLGALKDHTGARLFIDVDRNRGSFDVAKYEGLVVCFTGLLDARGGTVRKDSFRSFPEEVDYKSIKGVTWVPAPARWKVVAHGIGHWLELDDMYREVHGDGTVEKGTAEEWDIMGDQTAAPLLSGFNADKLGIYAQSNIATRLWTPDIFNTTDEEIVLVTHGAIENNPSNGFKNLLRVDIANTSVRYYVEVRQSVPTDGTNRLMFDQRLPYSGARVIVTVAENSATRISNSYESKVSLVGMLDVGESAYDAGRLIRITALSSTQANPAAIRVKLQMNLQPPSGPKGQFDLRMEPMNPDGWESSDIWINSPLNDEAGQAIYRFHELGDKTKAVNNGDMPWVHHTNTITARVHNDGIEKAENVIVTAYTNVPPGIGDNGNWVPLQTHPPIPLIAGGTYETVDFEWAPRADEHTCITIAIFPQEGEETFTNNRAQENVFLFDSVGASSHEPVVLTAAVRNPFTVWRCIELRVFGIPDGWHTTVDKHWVWLPPRGEIPLTVVLWTDRDSPRLGNEPKKIDPEAFVRIEGWTYFGEHVYRPIGGIQAIVTANAASHINAAATGHDNRIRTSIQLSPGLGGIPGAVEMISTRLGSKSKLVNFKTGAGGRAEVVKEVGSGEYEVQVFTSSTKEVVGAERINRNYAQHRESQDSTRPTSGQNSPYAWASHIVIQFWSHAHSTYHMYSGRSISKLCNPSATSPKTTTPVSESPTVRGGHDGLPLHYCKLSTAPTPSTPSGAIRHDPRGVNTAAAQLQLPPVGRRAQELPSSKRRTPHLTLAL</sequence>
<feature type="domain" description="IPT/TIG" evidence="2">
    <location>
        <begin position="123"/>
        <end position="190"/>
    </location>
</feature>
<evidence type="ECO:0000256" key="1">
    <source>
        <dbReference type="SAM" id="MobiDB-lite"/>
    </source>
</evidence>
<proteinExistence type="predicted"/>
<feature type="region of interest" description="Disordered" evidence="1">
    <location>
        <begin position="1296"/>
        <end position="1322"/>
    </location>
</feature>
<dbReference type="InterPro" id="IPR002909">
    <property type="entry name" value="IPT_dom"/>
</dbReference>
<feature type="region of interest" description="Disordered" evidence="1">
    <location>
        <begin position="1359"/>
        <end position="1380"/>
    </location>
</feature>
<gene>
    <name evidence="3" type="ORF">X797_009914</name>
</gene>
<evidence type="ECO:0000259" key="2">
    <source>
        <dbReference type="Pfam" id="PF01833"/>
    </source>
</evidence>
<organism evidence="3 4">
    <name type="scientific">Metarhizium robertsii</name>
    <dbReference type="NCBI Taxonomy" id="568076"/>
    <lineage>
        <taxon>Eukaryota</taxon>
        <taxon>Fungi</taxon>
        <taxon>Dikarya</taxon>
        <taxon>Ascomycota</taxon>
        <taxon>Pezizomycotina</taxon>
        <taxon>Sordariomycetes</taxon>
        <taxon>Hypocreomycetidae</taxon>
        <taxon>Hypocreales</taxon>
        <taxon>Clavicipitaceae</taxon>
        <taxon>Metarhizium</taxon>
    </lineage>
</organism>
<dbReference type="CDD" id="cd00603">
    <property type="entry name" value="IPT_PCSR"/>
    <property type="match status" value="1"/>
</dbReference>
<dbReference type="Gene3D" id="2.60.40.10">
    <property type="entry name" value="Immunoglobulins"/>
    <property type="match status" value="2"/>
</dbReference>
<dbReference type="EMBL" id="JELW01000042">
    <property type="protein sequence ID" value="EXU96996.1"/>
    <property type="molecule type" value="Genomic_DNA"/>
</dbReference>
<evidence type="ECO:0000313" key="3">
    <source>
        <dbReference type="EMBL" id="EXU96996.1"/>
    </source>
</evidence>
<dbReference type="InterPro" id="IPR014756">
    <property type="entry name" value="Ig_E-set"/>
</dbReference>
<feature type="compositionally biased region" description="Basic and acidic residues" evidence="1">
    <location>
        <begin position="1242"/>
        <end position="1252"/>
    </location>
</feature>
<dbReference type="HOGENOM" id="CLU_255656_0_0_1"/>
<comment type="caution">
    <text evidence="3">The sequence shown here is derived from an EMBL/GenBank/DDBJ whole genome shotgun (WGS) entry which is preliminary data.</text>
</comment>
<dbReference type="SUPFAM" id="SSF81296">
    <property type="entry name" value="E set domains"/>
    <property type="match status" value="1"/>
</dbReference>
<reference evidence="3 4" key="1">
    <citation type="submission" date="2014-02" db="EMBL/GenBank/DDBJ databases">
        <title>The genome sequence of the entomopathogenic fungus Metarhizium robertsii ARSEF 2575.</title>
        <authorList>
            <person name="Giuliano Garisto Donzelli B."/>
            <person name="Roe B.A."/>
            <person name="Macmil S.L."/>
            <person name="Krasnoff S.B."/>
            <person name="Gibson D.M."/>
        </authorList>
    </citation>
    <scope>NUCLEOTIDE SEQUENCE [LARGE SCALE GENOMIC DNA]</scope>
    <source>
        <strain evidence="3 4">ARSEF 2575</strain>
    </source>
</reference>